<keyword evidence="2" id="KW-1185">Reference proteome</keyword>
<protein>
    <recommendedName>
        <fullName evidence="3">Cupin</fullName>
    </recommendedName>
</protein>
<name>A0A1B4XWE7_9CAUD</name>
<dbReference type="InterPro" id="IPR011051">
    <property type="entry name" value="RmlC_Cupin_sf"/>
</dbReference>
<proteinExistence type="predicted"/>
<dbReference type="EMBL" id="LC168164">
    <property type="protein sequence ID" value="BAV39132.1"/>
    <property type="molecule type" value="Genomic_DNA"/>
</dbReference>
<gene>
    <name evidence="1" type="ORF">BPT24_010</name>
</gene>
<organism evidence="1 2">
    <name type="scientific">Tenacibaculum phage pT24</name>
    <dbReference type="NCBI Taxonomy" id="1880590"/>
    <lineage>
        <taxon>Viruses</taxon>
        <taxon>Duplodnaviria</taxon>
        <taxon>Heunggongvirae</taxon>
        <taxon>Uroviricota</taxon>
        <taxon>Caudoviricetes</taxon>
        <taxon>Kungbxnavirus</taxon>
        <taxon>Kungbxnavirus pT24</taxon>
    </lineage>
</organism>
<sequence>MVAFTQEIVGKYIIRIVYRNCPKYLFNWHTDEYDRIVKVLDCCDGWYFQYDNELPFKINKGDVIEIPNYLPHRIIREYSKKDLILKILDIK</sequence>
<evidence type="ECO:0000313" key="1">
    <source>
        <dbReference type="EMBL" id="BAV39132.1"/>
    </source>
</evidence>
<evidence type="ECO:0000313" key="2">
    <source>
        <dbReference type="Proteomes" id="UP000224877"/>
    </source>
</evidence>
<dbReference type="SUPFAM" id="SSF51182">
    <property type="entry name" value="RmlC-like cupins"/>
    <property type="match status" value="1"/>
</dbReference>
<dbReference type="Proteomes" id="UP000224877">
    <property type="component" value="Segment"/>
</dbReference>
<reference evidence="1 2" key="1">
    <citation type="submission" date="2016-07" db="EMBL/GenBank/DDBJ databases">
        <title>Characterization of three bacteriophages infecting bacteria isolated from shrimp culture pond water.</title>
        <authorList>
            <person name="Khoa H.V."/>
        </authorList>
    </citation>
    <scope>NUCLEOTIDE SEQUENCE [LARGE SCALE GENOMIC DNA]</scope>
</reference>
<accession>A0A1B4XWE7</accession>
<evidence type="ECO:0008006" key="3">
    <source>
        <dbReference type="Google" id="ProtNLM"/>
    </source>
</evidence>